<feature type="non-terminal residue" evidence="1">
    <location>
        <position position="72"/>
    </location>
</feature>
<dbReference type="AlphaFoldDB" id="A0AA40MKB5"/>
<dbReference type="RefSeq" id="WP_044122081.1">
    <property type="nucleotide sequence ID" value="NZ_JXIG01000602.1"/>
</dbReference>
<organism evidence="1 2">
    <name type="scientific">Staphylococcus aureus</name>
    <dbReference type="NCBI Taxonomy" id="1280"/>
    <lineage>
        <taxon>Bacteria</taxon>
        <taxon>Bacillati</taxon>
        <taxon>Bacillota</taxon>
        <taxon>Bacilli</taxon>
        <taxon>Bacillales</taxon>
        <taxon>Staphylococcaceae</taxon>
        <taxon>Staphylococcus</taxon>
    </lineage>
</organism>
<comment type="caution">
    <text evidence="1">The sequence shown here is derived from an EMBL/GenBank/DDBJ whole genome shotgun (WGS) entry which is preliminary data.</text>
</comment>
<evidence type="ECO:0000313" key="1">
    <source>
        <dbReference type="EMBL" id="KIT99175.1"/>
    </source>
</evidence>
<proteinExistence type="predicted"/>
<dbReference type="Proteomes" id="UP000032274">
    <property type="component" value="Unassembled WGS sequence"/>
</dbReference>
<protein>
    <submittedName>
        <fullName evidence="1">Uncharacterized protein</fullName>
    </submittedName>
</protein>
<name>A0AA40MKB5_STAAU</name>
<gene>
    <name evidence="1" type="ORF">QU38_02900</name>
</gene>
<evidence type="ECO:0000313" key="2">
    <source>
        <dbReference type="Proteomes" id="UP000032274"/>
    </source>
</evidence>
<dbReference type="EMBL" id="JXIG01000602">
    <property type="protein sequence ID" value="KIT99175.1"/>
    <property type="molecule type" value="Genomic_DNA"/>
</dbReference>
<reference evidence="1 2" key="1">
    <citation type="submission" date="2015-01" db="EMBL/GenBank/DDBJ databases">
        <title>Characterization of Swiss Staphylococcus aureus strains involved in food poisoning.</title>
        <authorList>
            <person name="Crovadore J."/>
            <person name="Chablais R."/>
            <person name="Tonacini J."/>
            <person name="Schnyder B."/>
            <person name="Lefort F."/>
        </authorList>
    </citation>
    <scope>NUCLEOTIDE SEQUENCE [LARGE SCALE GENOMIC DNA]</scope>
    <source>
        <strain evidence="1 2">SA-120</strain>
    </source>
</reference>
<accession>A0AA40MKB5</accession>
<sequence>MATLAEFTVRFEAFRIGSKWLYSGEIGCCATSTLGYAHRVGMIITAGRAGLGDYTDASDGWSVVPAELHLQG</sequence>